<dbReference type="AlphaFoldDB" id="A0A4P9XGQ3"/>
<dbReference type="STRING" id="78915.A0A4P9XGQ3"/>
<dbReference type="PANTHER" id="PTHR10039:SF5">
    <property type="entry name" value="NACHT DOMAIN-CONTAINING PROTEIN"/>
    <property type="match status" value="1"/>
</dbReference>
<evidence type="ECO:0000313" key="3">
    <source>
        <dbReference type="EMBL" id="RKP04824.1"/>
    </source>
</evidence>
<sequence>MDPLTTLSTTCNALQLFQLAWKLVASSRDIYSSGDGTTLSTKAIEGVANAVTKLSDSVLGECDLPDELHELSRLSKDVAGKLSALLCKVTAQCPHSKWQSFRAALKETWSKGQIREFTDQLQQLQIQAIASIQFLIMMGATFHVALDQLRRDIMNQLGGLQEIRWRETMRHVLGDLGQLTLEQPVDLNTISAQLNTLSLSISQLQRDMKDTRSYQNVLRTVGFDRLRFRHDRIERAHAETFSWVFEDHAAAVRGRVSLHFRDWLRNRDGIFWIRGKAGSGKSTLMKFLCGDGRTRDNLLGWSRGPQHLVVAKYFFWSAGTPIQKSQEGLMRSLIYDILCQRPERIPLVQKRLAQRHDEIQEGENIWSWEFLLGTLSELITVNSAE</sequence>
<dbReference type="PANTHER" id="PTHR10039">
    <property type="entry name" value="AMELOGENIN"/>
    <property type="match status" value="1"/>
</dbReference>
<dbReference type="Pfam" id="PF24883">
    <property type="entry name" value="NPHP3_N"/>
    <property type="match status" value="1"/>
</dbReference>
<feature type="domain" description="Nephrocystin 3-like N-terminal" evidence="2">
    <location>
        <begin position="259"/>
        <end position="376"/>
    </location>
</feature>
<protein>
    <recommendedName>
        <fullName evidence="2">Nephrocystin 3-like N-terminal domain-containing protein</fullName>
    </recommendedName>
</protein>
<dbReference type="Proteomes" id="UP000271241">
    <property type="component" value="Unassembled WGS sequence"/>
</dbReference>
<dbReference type="InterPro" id="IPR056884">
    <property type="entry name" value="NPHP3-like_N"/>
</dbReference>
<dbReference type="EMBL" id="KZ993427">
    <property type="protein sequence ID" value="RKP04824.1"/>
    <property type="molecule type" value="Genomic_DNA"/>
</dbReference>
<proteinExistence type="predicted"/>
<keyword evidence="4" id="KW-1185">Reference proteome</keyword>
<evidence type="ECO:0000259" key="2">
    <source>
        <dbReference type="Pfam" id="PF24883"/>
    </source>
</evidence>
<accession>A0A4P9XGQ3</accession>
<reference evidence="4" key="1">
    <citation type="journal article" date="2018" name="Nat. Microbiol.">
        <title>Leveraging single-cell genomics to expand the fungal tree of life.</title>
        <authorList>
            <person name="Ahrendt S.R."/>
            <person name="Quandt C.A."/>
            <person name="Ciobanu D."/>
            <person name="Clum A."/>
            <person name="Salamov A."/>
            <person name="Andreopoulos B."/>
            <person name="Cheng J.F."/>
            <person name="Woyke T."/>
            <person name="Pelin A."/>
            <person name="Henrissat B."/>
            <person name="Reynolds N.K."/>
            <person name="Benny G.L."/>
            <person name="Smith M.E."/>
            <person name="James T.Y."/>
            <person name="Grigoriev I.V."/>
        </authorList>
    </citation>
    <scope>NUCLEOTIDE SEQUENCE [LARGE SCALE GENOMIC DNA]</scope>
    <source>
        <strain evidence="4">RSA 1356</strain>
    </source>
</reference>
<name>A0A4P9XGQ3_9FUNG</name>
<evidence type="ECO:0000256" key="1">
    <source>
        <dbReference type="ARBA" id="ARBA00022737"/>
    </source>
</evidence>
<organism evidence="3 4">
    <name type="scientific">Thamnocephalis sphaerospora</name>
    <dbReference type="NCBI Taxonomy" id="78915"/>
    <lineage>
        <taxon>Eukaryota</taxon>
        <taxon>Fungi</taxon>
        <taxon>Fungi incertae sedis</taxon>
        <taxon>Zoopagomycota</taxon>
        <taxon>Zoopagomycotina</taxon>
        <taxon>Zoopagomycetes</taxon>
        <taxon>Zoopagales</taxon>
        <taxon>Sigmoideomycetaceae</taxon>
        <taxon>Thamnocephalis</taxon>
    </lineage>
</organism>
<dbReference type="OrthoDB" id="443402at2759"/>
<keyword evidence="1" id="KW-0677">Repeat</keyword>
<gene>
    <name evidence="3" type="ORF">THASP1DRAFT_20642</name>
</gene>
<evidence type="ECO:0000313" key="4">
    <source>
        <dbReference type="Proteomes" id="UP000271241"/>
    </source>
</evidence>